<reference evidence="3 4" key="1">
    <citation type="journal article" date="2011" name="J. Gen. Appl. Microbiol.">
        <title>Draft genome sequencing of the enigmatic basidiomycete Mixia osmundae.</title>
        <authorList>
            <person name="Nishida H."/>
            <person name="Nagatsuka Y."/>
            <person name="Sugiyama J."/>
        </authorList>
    </citation>
    <scope>NUCLEOTIDE SEQUENCE [LARGE SCALE GENOMIC DNA]</scope>
    <source>
        <strain evidence="4">CBS 9802 / IAM 14324 / JCM 22182 / KY 12970</strain>
    </source>
</reference>
<feature type="transmembrane region" description="Helical" evidence="2">
    <location>
        <begin position="254"/>
        <end position="277"/>
    </location>
</feature>
<feature type="region of interest" description="Disordered" evidence="1">
    <location>
        <begin position="58"/>
        <end position="89"/>
    </location>
</feature>
<dbReference type="GO" id="GO:0016020">
    <property type="term" value="C:membrane"/>
    <property type="evidence" value="ECO:0007669"/>
    <property type="project" value="TreeGrafter"/>
</dbReference>
<dbReference type="PANTHER" id="PTHR41807">
    <property type="entry name" value="GLUTATHIONE TRANSFERASE 3"/>
    <property type="match status" value="1"/>
</dbReference>
<feature type="transmembrane region" description="Helical" evidence="2">
    <location>
        <begin position="193"/>
        <end position="214"/>
    </location>
</feature>
<dbReference type="InParanoid" id="G7E7T4"/>
<proteinExistence type="predicted"/>
<dbReference type="HOGENOM" id="CLU_694820_0_0_1"/>
<dbReference type="OrthoDB" id="5569309at2759"/>
<dbReference type="Proteomes" id="UP000009131">
    <property type="component" value="Unassembled WGS sequence"/>
</dbReference>
<keyword evidence="2" id="KW-0472">Membrane</keyword>
<feature type="compositionally biased region" description="Polar residues" evidence="1">
    <location>
        <begin position="58"/>
        <end position="72"/>
    </location>
</feature>
<dbReference type="EMBL" id="BABT02000165">
    <property type="protein sequence ID" value="GAA98894.1"/>
    <property type="molecule type" value="Genomic_DNA"/>
</dbReference>
<gene>
    <name evidence="3" type="primary">Mo05582</name>
    <name evidence="3" type="ORF">E5Q_05582</name>
</gene>
<accession>G7E7T4</accession>
<evidence type="ECO:0000256" key="2">
    <source>
        <dbReference type="SAM" id="Phobius"/>
    </source>
</evidence>
<dbReference type="RefSeq" id="XP_014567058.1">
    <property type="nucleotide sequence ID" value="XM_014711572.1"/>
</dbReference>
<dbReference type="OMA" id="VEMIRHE"/>
<evidence type="ECO:0000256" key="1">
    <source>
        <dbReference type="SAM" id="MobiDB-lite"/>
    </source>
</evidence>
<dbReference type="InterPro" id="IPR038872">
    <property type="entry name" value="Put_GTT3"/>
</dbReference>
<sequence length="365" mass="39671">MSSPSYAGSLRPKRKGELVEIVEALGLDAGEHSKAELEQIIREHIKSSTDVQTSTQFSGLWDSMTESGSARSRQGRKSEVSSPPESNAADKVSAAVNGYISDAANALSGSSVEKAMADASSTVQRVAGKVVESGSTELDKALATIDTDTRQVARYYDRTAASISGVVAKYAGKVGDDAAKSAVRVQTGLSNTWILIVLGVLIEVAFFVLSSASWHKKYSFGGYNYAWLPLTPNFMFSVTLPDILVLWQFTFKRFFSLWALLTLVTPLIVSKFIVFPSPPEWLDEDGNIIPNDRLERASPVTFAVVRLAIVYYISYIAPQAPLGWNSDLIHRFAQVQMLVSSVVAALTIYGDLVEVRDEVAAAELE</sequence>
<dbReference type="eggNOG" id="ENOG502RDF0">
    <property type="taxonomic scope" value="Eukaryota"/>
</dbReference>
<dbReference type="AlphaFoldDB" id="G7E7T4"/>
<evidence type="ECO:0000313" key="3">
    <source>
        <dbReference type="EMBL" id="GAA98894.1"/>
    </source>
</evidence>
<comment type="caution">
    <text evidence="3">The sequence shown here is derived from an EMBL/GenBank/DDBJ whole genome shotgun (WGS) entry which is preliminary data.</text>
</comment>
<organism evidence="3 4">
    <name type="scientific">Mixia osmundae (strain CBS 9802 / IAM 14324 / JCM 22182 / KY 12970)</name>
    <dbReference type="NCBI Taxonomy" id="764103"/>
    <lineage>
        <taxon>Eukaryota</taxon>
        <taxon>Fungi</taxon>
        <taxon>Dikarya</taxon>
        <taxon>Basidiomycota</taxon>
        <taxon>Pucciniomycotina</taxon>
        <taxon>Mixiomycetes</taxon>
        <taxon>Mixiales</taxon>
        <taxon>Mixiaceae</taxon>
        <taxon>Mixia</taxon>
    </lineage>
</organism>
<keyword evidence="2" id="KW-1133">Transmembrane helix</keyword>
<feature type="transmembrane region" description="Helical" evidence="2">
    <location>
        <begin position="297"/>
        <end position="316"/>
    </location>
</feature>
<name>G7E7T4_MIXOS</name>
<feature type="transmembrane region" description="Helical" evidence="2">
    <location>
        <begin position="226"/>
        <end position="247"/>
    </location>
</feature>
<dbReference type="PANTHER" id="PTHR41807:SF1">
    <property type="entry name" value="GLUTATHIONE TRANSFERASE 3"/>
    <property type="match status" value="1"/>
</dbReference>
<protein>
    <submittedName>
        <fullName evidence="3">Uncharacterized protein</fullName>
    </submittedName>
</protein>
<keyword evidence="2" id="KW-0812">Transmembrane</keyword>
<evidence type="ECO:0000313" key="4">
    <source>
        <dbReference type="Proteomes" id="UP000009131"/>
    </source>
</evidence>
<keyword evidence="4" id="KW-1185">Reference proteome</keyword>
<reference evidence="3 4" key="2">
    <citation type="journal article" date="2012" name="Open Biol.">
        <title>Characteristics of nucleosomes and linker DNA regions on the genome of the basidiomycete Mixia osmundae revealed by mono- and dinucleosome mapping.</title>
        <authorList>
            <person name="Nishida H."/>
            <person name="Kondo S."/>
            <person name="Matsumoto T."/>
            <person name="Suzuki Y."/>
            <person name="Yoshikawa H."/>
            <person name="Taylor T.D."/>
            <person name="Sugiyama J."/>
        </authorList>
    </citation>
    <scope>NUCLEOTIDE SEQUENCE [LARGE SCALE GENOMIC DNA]</scope>
    <source>
        <strain evidence="4">CBS 9802 / IAM 14324 / JCM 22182 / KY 12970</strain>
    </source>
</reference>